<evidence type="ECO:0000256" key="3">
    <source>
        <dbReference type="SAM" id="SignalP"/>
    </source>
</evidence>
<evidence type="ECO:0000313" key="4">
    <source>
        <dbReference type="EMBL" id="HIU54416.1"/>
    </source>
</evidence>
<gene>
    <name evidence="4" type="ORF">IAB03_01260</name>
</gene>
<evidence type="ECO:0000256" key="1">
    <source>
        <dbReference type="SAM" id="Coils"/>
    </source>
</evidence>
<organism evidence="4 5">
    <name type="scientific">Candidatus Gallibacteroides avistercoris</name>
    <dbReference type="NCBI Taxonomy" id="2840833"/>
    <lineage>
        <taxon>Bacteria</taxon>
        <taxon>Pseudomonadati</taxon>
        <taxon>Bacteroidota</taxon>
        <taxon>Bacteroidia</taxon>
        <taxon>Bacteroidales</taxon>
        <taxon>Bacteroidaceae</taxon>
        <taxon>Bacteroidaceae incertae sedis</taxon>
        <taxon>Candidatus Gallibacteroides</taxon>
    </lineage>
</organism>
<dbReference type="EMBL" id="DVNA01000030">
    <property type="protein sequence ID" value="HIU54416.1"/>
    <property type="molecule type" value="Genomic_DNA"/>
</dbReference>
<keyword evidence="1" id="KW-0175">Coiled coil</keyword>
<feature type="chain" id="PRO_5038734429" description="DUF4890 domain-containing protein" evidence="3">
    <location>
        <begin position="23"/>
        <end position="149"/>
    </location>
</feature>
<feature type="compositionally biased region" description="Basic and acidic residues" evidence="2">
    <location>
        <begin position="30"/>
        <end position="48"/>
    </location>
</feature>
<name>A0A9D1M6B2_9BACT</name>
<feature type="region of interest" description="Disordered" evidence="2">
    <location>
        <begin position="120"/>
        <end position="149"/>
    </location>
</feature>
<accession>A0A9D1M6B2</accession>
<feature type="coiled-coil region" evidence="1">
    <location>
        <begin position="56"/>
        <end position="83"/>
    </location>
</feature>
<sequence>MKTKILTILLCFICTTAISSYAQSETQTPQKREQTQRPRERVRRDSLPSQKMIKDLSLKEDQIKKLKEISANFQKKSSELREKYKDDRETWMKKVRELYTERETEIKNVLNDEQKKIWEKQQQEREEQMKKWRENRGNRGDRGGRGAGQ</sequence>
<evidence type="ECO:0008006" key="6">
    <source>
        <dbReference type="Google" id="ProtNLM"/>
    </source>
</evidence>
<evidence type="ECO:0000256" key="2">
    <source>
        <dbReference type="SAM" id="MobiDB-lite"/>
    </source>
</evidence>
<dbReference type="AlphaFoldDB" id="A0A9D1M6B2"/>
<feature type="signal peptide" evidence="3">
    <location>
        <begin position="1"/>
        <end position="22"/>
    </location>
</feature>
<reference evidence="4" key="1">
    <citation type="submission" date="2020-10" db="EMBL/GenBank/DDBJ databases">
        <authorList>
            <person name="Gilroy R."/>
        </authorList>
    </citation>
    <scope>NUCLEOTIDE SEQUENCE</scope>
    <source>
        <strain evidence="4">CHK158-818</strain>
    </source>
</reference>
<comment type="caution">
    <text evidence="4">The sequence shown here is derived from an EMBL/GenBank/DDBJ whole genome shotgun (WGS) entry which is preliminary data.</text>
</comment>
<dbReference type="Proteomes" id="UP000824112">
    <property type="component" value="Unassembled WGS sequence"/>
</dbReference>
<feature type="region of interest" description="Disordered" evidence="2">
    <location>
        <begin position="22"/>
        <end position="48"/>
    </location>
</feature>
<reference evidence="4" key="2">
    <citation type="journal article" date="2021" name="PeerJ">
        <title>Extensive microbial diversity within the chicken gut microbiome revealed by metagenomics and culture.</title>
        <authorList>
            <person name="Gilroy R."/>
            <person name="Ravi A."/>
            <person name="Getino M."/>
            <person name="Pursley I."/>
            <person name="Horton D.L."/>
            <person name="Alikhan N.F."/>
            <person name="Baker D."/>
            <person name="Gharbi K."/>
            <person name="Hall N."/>
            <person name="Watson M."/>
            <person name="Adriaenssens E.M."/>
            <person name="Foster-Nyarko E."/>
            <person name="Jarju S."/>
            <person name="Secka A."/>
            <person name="Antonio M."/>
            <person name="Oren A."/>
            <person name="Chaudhuri R.R."/>
            <person name="La Ragione R."/>
            <person name="Hildebrand F."/>
            <person name="Pallen M.J."/>
        </authorList>
    </citation>
    <scope>NUCLEOTIDE SEQUENCE</scope>
    <source>
        <strain evidence="4">CHK158-818</strain>
    </source>
</reference>
<keyword evidence="3" id="KW-0732">Signal</keyword>
<evidence type="ECO:0000313" key="5">
    <source>
        <dbReference type="Proteomes" id="UP000824112"/>
    </source>
</evidence>
<protein>
    <recommendedName>
        <fullName evidence="6">DUF4890 domain-containing protein</fullName>
    </recommendedName>
</protein>
<proteinExistence type="predicted"/>